<protein>
    <submittedName>
        <fullName evidence="2">Uncharacterized protein</fullName>
    </submittedName>
</protein>
<dbReference type="Gramene" id="ONIVA04G26830.1">
    <property type="protein sequence ID" value="ONIVA04G26830.1"/>
    <property type="gene ID" value="ONIVA04G26830"/>
</dbReference>
<evidence type="ECO:0000313" key="3">
    <source>
        <dbReference type="Proteomes" id="UP000006591"/>
    </source>
</evidence>
<dbReference type="EnsemblPlants" id="ONIVA04G26830.1">
    <property type="protein sequence ID" value="ONIVA04G26830.1"/>
    <property type="gene ID" value="ONIVA04G26830"/>
</dbReference>
<dbReference type="Proteomes" id="UP000006591">
    <property type="component" value="Chromosome 4"/>
</dbReference>
<dbReference type="AlphaFoldDB" id="A0A0E0H6Z6"/>
<name>A0A0E0H6Z6_ORYNI</name>
<evidence type="ECO:0000256" key="1">
    <source>
        <dbReference type="SAM" id="MobiDB-lite"/>
    </source>
</evidence>
<sequence>MEKFGKTAQRKQARVRAQEYRPGPRRPEQKESTAVVFSPPLSAPPLPPSSQAAARPSAPAHHAASRPPLIGPPNLQLASTSTSTSTSSASASASKP</sequence>
<feature type="compositionally biased region" description="Low complexity" evidence="1">
    <location>
        <begin position="78"/>
        <end position="96"/>
    </location>
</feature>
<reference evidence="2" key="1">
    <citation type="submission" date="2015-04" db="UniProtKB">
        <authorList>
            <consortium name="EnsemblPlants"/>
        </authorList>
    </citation>
    <scope>IDENTIFICATION</scope>
    <source>
        <strain evidence="2">SL10</strain>
    </source>
</reference>
<organism evidence="2">
    <name type="scientific">Oryza nivara</name>
    <name type="common">Indian wild rice</name>
    <name type="synonym">Oryza sativa f. spontanea</name>
    <dbReference type="NCBI Taxonomy" id="4536"/>
    <lineage>
        <taxon>Eukaryota</taxon>
        <taxon>Viridiplantae</taxon>
        <taxon>Streptophyta</taxon>
        <taxon>Embryophyta</taxon>
        <taxon>Tracheophyta</taxon>
        <taxon>Spermatophyta</taxon>
        <taxon>Magnoliopsida</taxon>
        <taxon>Liliopsida</taxon>
        <taxon>Poales</taxon>
        <taxon>Poaceae</taxon>
        <taxon>BOP clade</taxon>
        <taxon>Oryzoideae</taxon>
        <taxon>Oryzeae</taxon>
        <taxon>Oryzinae</taxon>
        <taxon>Oryza</taxon>
    </lineage>
</organism>
<reference evidence="2" key="2">
    <citation type="submission" date="2018-04" db="EMBL/GenBank/DDBJ databases">
        <title>OnivRS2 (Oryza nivara Reference Sequence Version 2).</title>
        <authorList>
            <person name="Zhang J."/>
            <person name="Kudrna D."/>
            <person name="Lee S."/>
            <person name="Talag J."/>
            <person name="Rajasekar S."/>
            <person name="Welchert J."/>
            <person name="Hsing Y.-I."/>
            <person name="Wing R.A."/>
        </authorList>
    </citation>
    <scope>NUCLEOTIDE SEQUENCE [LARGE SCALE GENOMIC DNA]</scope>
    <source>
        <strain evidence="2">SL10</strain>
    </source>
</reference>
<feature type="compositionally biased region" description="Low complexity" evidence="1">
    <location>
        <begin position="49"/>
        <end position="68"/>
    </location>
</feature>
<accession>A0A0E0H6Z6</accession>
<keyword evidence="3" id="KW-1185">Reference proteome</keyword>
<feature type="region of interest" description="Disordered" evidence="1">
    <location>
        <begin position="1"/>
        <end position="96"/>
    </location>
</feature>
<proteinExistence type="predicted"/>
<dbReference type="HOGENOM" id="CLU_2363336_0_0_1"/>
<evidence type="ECO:0000313" key="2">
    <source>
        <dbReference type="EnsemblPlants" id="ONIVA04G26830.1"/>
    </source>
</evidence>